<keyword evidence="2" id="KW-0378">Hydrolase</keyword>
<dbReference type="SUPFAM" id="SSF56300">
    <property type="entry name" value="Metallo-dependent phosphatases"/>
    <property type="match status" value="1"/>
</dbReference>
<dbReference type="InterPro" id="IPR029052">
    <property type="entry name" value="Metallo-depent_PP-like"/>
</dbReference>
<dbReference type="PANTHER" id="PTHR32440:SF11">
    <property type="entry name" value="METALLOPHOSPHOESTERASE DOMAIN-CONTAINING PROTEIN"/>
    <property type="match status" value="1"/>
</dbReference>
<organism evidence="2 3">
    <name type="scientific">Lacticaseibacillus nasuensis JCM 17158</name>
    <dbReference type="NCBI Taxonomy" id="1291734"/>
    <lineage>
        <taxon>Bacteria</taxon>
        <taxon>Bacillati</taxon>
        <taxon>Bacillota</taxon>
        <taxon>Bacilli</taxon>
        <taxon>Lactobacillales</taxon>
        <taxon>Lactobacillaceae</taxon>
        <taxon>Lacticaseibacillus</taxon>
    </lineage>
</organism>
<evidence type="ECO:0000259" key="1">
    <source>
        <dbReference type="Pfam" id="PF00149"/>
    </source>
</evidence>
<dbReference type="AlphaFoldDB" id="A0A0R1JGG9"/>
<dbReference type="PATRIC" id="fig|1291734.4.peg.479"/>
<evidence type="ECO:0000313" key="2">
    <source>
        <dbReference type="EMBL" id="KRK70400.1"/>
    </source>
</evidence>
<sequence>MSLSHLRLGDRAVRVNDSDFKISDFKIIVGGLAMLTMNEQGFKILQLTDIHIGEAPFNAEDQATFAALKENIPLVDPDLIVISGDLIWSDGVDRPQRGYQALVDIFNELDYPLAITYGNHDSEQTLDRSALRKLETGFTHRVTKQHAYVDPRGKESYTVEIGQAGKITNVLYIFDSGDNAPFDVEGYDWVSTEAIAWYEATHAEYLRTAGQTVDLVFLHIPVPEYANAATHIVAGKWWEMNPRIASPELNTGLFAHLRFNQHIAGIFCGHDHDNNFEGRYMGIPLIYGNVSGYNCYGDLPRGYRVINLTPKTMETVTQTYRGGGTPMQSSWFD</sequence>
<evidence type="ECO:0000313" key="3">
    <source>
        <dbReference type="Proteomes" id="UP000051804"/>
    </source>
</evidence>
<comment type="caution">
    <text evidence="2">The sequence shown here is derived from an EMBL/GenBank/DDBJ whole genome shotgun (WGS) entry which is preliminary data.</text>
</comment>
<reference evidence="2 3" key="1">
    <citation type="journal article" date="2015" name="Genome Announc.">
        <title>Expanding the biotechnology potential of lactobacilli through comparative genomics of 213 strains and associated genera.</title>
        <authorList>
            <person name="Sun Z."/>
            <person name="Harris H.M."/>
            <person name="McCann A."/>
            <person name="Guo C."/>
            <person name="Argimon S."/>
            <person name="Zhang W."/>
            <person name="Yang X."/>
            <person name="Jeffery I.B."/>
            <person name="Cooney J.C."/>
            <person name="Kagawa T.F."/>
            <person name="Liu W."/>
            <person name="Song Y."/>
            <person name="Salvetti E."/>
            <person name="Wrobel A."/>
            <person name="Rasinkangas P."/>
            <person name="Parkhill J."/>
            <person name="Rea M.C."/>
            <person name="O'Sullivan O."/>
            <person name="Ritari J."/>
            <person name="Douillard F.P."/>
            <person name="Paul Ross R."/>
            <person name="Yang R."/>
            <person name="Briner A.E."/>
            <person name="Felis G.E."/>
            <person name="de Vos W.M."/>
            <person name="Barrangou R."/>
            <person name="Klaenhammer T.R."/>
            <person name="Caufield P.W."/>
            <person name="Cui Y."/>
            <person name="Zhang H."/>
            <person name="O'Toole P.W."/>
        </authorList>
    </citation>
    <scope>NUCLEOTIDE SEQUENCE [LARGE SCALE GENOMIC DNA]</scope>
    <source>
        <strain evidence="2 3">JCM 17158</strain>
    </source>
</reference>
<gene>
    <name evidence="2" type="ORF">FD02_GL000465</name>
</gene>
<dbReference type="Pfam" id="PF00149">
    <property type="entry name" value="Metallophos"/>
    <property type="match status" value="1"/>
</dbReference>
<keyword evidence="3" id="KW-1185">Reference proteome</keyword>
<protein>
    <submittedName>
        <fullName evidence="2">Phosphohydrolase, Icc family protein</fullName>
    </submittedName>
</protein>
<dbReference type="GO" id="GO:0005737">
    <property type="term" value="C:cytoplasm"/>
    <property type="evidence" value="ECO:0007669"/>
    <property type="project" value="TreeGrafter"/>
</dbReference>
<dbReference type="PANTHER" id="PTHR32440">
    <property type="entry name" value="PHOSPHATASE DCR2-RELATED-RELATED"/>
    <property type="match status" value="1"/>
</dbReference>
<dbReference type="EMBL" id="AZDJ01000032">
    <property type="protein sequence ID" value="KRK70400.1"/>
    <property type="molecule type" value="Genomic_DNA"/>
</dbReference>
<accession>A0A0R1JGG9</accession>
<dbReference type="Gene3D" id="3.60.21.10">
    <property type="match status" value="1"/>
</dbReference>
<proteinExistence type="predicted"/>
<name>A0A0R1JGG9_9LACO</name>
<feature type="domain" description="Calcineurin-like phosphoesterase" evidence="1">
    <location>
        <begin position="42"/>
        <end position="273"/>
    </location>
</feature>
<dbReference type="GO" id="GO:0016788">
    <property type="term" value="F:hydrolase activity, acting on ester bonds"/>
    <property type="evidence" value="ECO:0007669"/>
    <property type="project" value="TreeGrafter"/>
</dbReference>
<dbReference type="Proteomes" id="UP000051804">
    <property type="component" value="Unassembled WGS sequence"/>
</dbReference>
<dbReference type="InterPro" id="IPR004843">
    <property type="entry name" value="Calcineurin-like_PHP"/>
</dbReference>
<dbReference type="STRING" id="1291734.FD02_GL000465"/>